<reference evidence="20" key="1">
    <citation type="submission" date="2025-08" db="UniProtKB">
        <authorList>
            <consortium name="RefSeq"/>
        </authorList>
    </citation>
    <scope>IDENTIFICATION</scope>
</reference>
<dbReference type="InterPro" id="IPR053815">
    <property type="entry name" value="CATSPERE_Ig-like"/>
</dbReference>
<evidence type="ECO:0000256" key="9">
    <source>
        <dbReference type="ARBA" id="ARBA00023157"/>
    </source>
</evidence>
<dbReference type="Pfam" id="PF22844">
    <property type="entry name" value="Beta-prop_CATSPERE"/>
    <property type="match status" value="1"/>
</dbReference>
<comment type="similarity">
    <text evidence="1">Belongs to the CATSPERD family.</text>
</comment>
<evidence type="ECO:0000259" key="18">
    <source>
        <dbReference type="Pfam" id="PF22850"/>
    </source>
</evidence>
<comment type="subcellular location">
    <subcellularLocation>
        <location evidence="12">Cell projection</location>
        <location evidence="12">Cilium</location>
        <location evidence="12">Flagellum membrane</location>
        <topology evidence="12">Single-pass type I membrane protein</topology>
    </subcellularLocation>
</comment>
<sequence length="945" mass="105288">MSKLFVYMLFLALIFRLVLCVWRYRAIFGNEDMFTTRSIIELHYVTVENDEAIEWQASRTCLVSNSSAHTTEVTCPAAGQFGFAVKHVLSDVTDPVRYITVSNNHACYSWYLVVSSVEKDWSRQNLELKLWILDVLHQSVGETNRTSLQPSQYSASITRVFYTRGQDPTLSEMLHNADDFKDWFSPLKFDEACSCWMFTSNSQSSMAMHHQLAVKISGSLFGLYDCFVDDTVVMLTMPKFPLPAAGADDPDVFIAAVATPIAIRDACDENVAAIVGTDSFLLTQDNFRTVTKVRIPEQALGSRSILSAAFSSNHVALLTDDALYMCGDEGNSCLSAEGLPATGLLGVKGRDWCFMGLSSGGMNKMFAVWNASSVFINNPDNFGTFVELDLPTDLLPGIPAIVHHVAFGASDHLIGAMVSPASDVSQVLLLEFNMQDVSWTATELQIQNHEQPDDFRAGLMYLLAGVPTYLYWSPFTMFMQTTRVAGGASDDMLLYSTTLSQEAIQQVAATHGDYLIQLDNNKALFGKMGLQSTVQIELGYLSDSKVALVYDAMGAPYALTATDGTVDVRKLPLRNEIESTLYPERKCQYIHFDHNVTSLLYHLDLGETLLLWASVVYKATYAQSVRILSHGSTCLVCEPTTTSLQGGHNILAQNTTFLFHLDGKYMENTSYGDWSSNSTGIVSFELRPELFDVDCPSPVQVVAQISVGCHPSRHIRVYRADGNGTCERLYNYTISARHLLDEKEDVVEEYDWDALGCPHMAHIKEKYVPVLHMYDGDVFVKQVHADFVMWEERRRSDYAYSATMGDVGCLREAQTWAAMMAAAPPSTNLSATWSTQNYRSCFSWAAGEFNGSQLYEVLNSSAASSIVWAQNMSTIHVFNVRVVDHDYSFCQLETRFGVRIYGATEPQDLTTLAVAVGVFLLALTVGLGFTYYYYRRLFLNECKAL</sequence>
<accession>A0ABM1DPI9</accession>
<dbReference type="InterPro" id="IPR053817">
    <property type="entry name" value="CATSPERE_NTD2"/>
</dbReference>
<evidence type="ECO:0000259" key="17">
    <source>
        <dbReference type="Pfam" id="PF22849"/>
    </source>
</evidence>
<keyword evidence="7" id="KW-0969">Cilium</keyword>
<keyword evidence="11" id="KW-0966">Cell projection</keyword>
<protein>
    <submittedName>
        <fullName evidence="20">Uncharacterized protein C1orf101-like isoform X1</fullName>
    </submittedName>
</protein>
<evidence type="ECO:0000313" key="19">
    <source>
        <dbReference type="Proteomes" id="UP000695022"/>
    </source>
</evidence>
<keyword evidence="5" id="KW-0282">Flagellum</keyword>
<evidence type="ECO:0000256" key="5">
    <source>
        <dbReference type="ARBA" id="ARBA00022846"/>
    </source>
</evidence>
<keyword evidence="4" id="KW-0732">Signal</keyword>
<gene>
    <name evidence="20" type="primary">LOC106804959</name>
</gene>
<evidence type="ECO:0000256" key="7">
    <source>
        <dbReference type="ARBA" id="ARBA00023069"/>
    </source>
</evidence>
<evidence type="ECO:0000256" key="10">
    <source>
        <dbReference type="ARBA" id="ARBA00023180"/>
    </source>
</evidence>
<dbReference type="Pfam" id="PF22843">
    <property type="entry name" value="CATSPERE_NTD2"/>
    <property type="match status" value="1"/>
</dbReference>
<feature type="domain" description="CATSPERE Ig-like" evidence="17">
    <location>
        <begin position="592"/>
        <end position="701"/>
    </location>
</feature>
<evidence type="ECO:0000259" key="15">
    <source>
        <dbReference type="Pfam" id="PF22843"/>
    </source>
</evidence>
<dbReference type="RefSeq" id="XP_014661860.1">
    <property type="nucleotide sequence ID" value="XM_014806374.1"/>
</dbReference>
<dbReference type="Pfam" id="PF22849">
    <property type="entry name" value="CATSPERE_Ig-like"/>
    <property type="match status" value="1"/>
</dbReference>
<evidence type="ECO:0000256" key="1">
    <source>
        <dbReference type="ARBA" id="ARBA00010246"/>
    </source>
</evidence>
<evidence type="ECO:0000256" key="4">
    <source>
        <dbReference type="ARBA" id="ARBA00022729"/>
    </source>
</evidence>
<name>A0ABM1DPI9_PRICU</name>
<keyword evidence="6 13" id="KW-1133">Transmembrane helix</keyword>
<evidence type="ECO:0000256" key="2">
    <source>
        <dbReference type="ARBA" id="ARBA00022475"/>
    </source>
</evidence>
<dbReference type="Pfam" id="PF22850">
    <property type="entry name" value="CATSPERD-E_C"/>
    <property type="match status" value="1"/>
</dbReference>
<evidence type="ECO:0000259" key="16">
    <source>
        <dbReference type="Pfam" id="PF22844"/>
    </source>
</evidence>
<dbReference type="Proteomes" id="UP000695022">
    <property type="component" value="Unplaced"/>
</dbReference>
<evidence type="ECO:0000256" key="3">
    <source>
        <dbReference type="ARBA" id="ARBA00022692"/>
    </source>
</evidence>
<keyword evidence="8 13" id="KW-0472">Membrane</keyword>
<keyword evidence="3 13" id="KW-0812">Transmembrane</keyword>
<dbReference type="InterPro" id="IPR028751">
    <property type="entry name" value="CATSPERD/E"/>
</dbReference>
<dbReference type="PANTHER" id="PTHR33722">
    <property type="entry name" value="CATION CHANNEL SPERM-ASSOCIATED PROTEIN SUBUNIT DELTA-RELATED"/>
    <property type="match status" value="1"/>
</dbReference>
<feature type="domain" description="CATSPERE beta-propeller" evidence="16">
    <location>
        <begin position="262"/>
        <end position="581"/>
    </location>
</feature>
<evidence type="ECO:0000256" key="6">
    <source>
        <dbReference type="ARBA" id="ARBA00022989"/>
    </source>
</evidence>
<evidence type="ECO:0000259" key="14">
    <source>
        <dbReference type="Pfam" id="PF22841"/>
    </source>
</evidence>
<dbReference type="PANTHER" id="PTHR33722:SF1">
    <property type="entry name" value="CATION CHANNEL SPERM-ASSOCIATED AUXILIARY SUBUNIT DELTA"/>
    <property type="match status" value="1"/>
</dbReference>
<evidence type="ECO:0000256" key="8">
    <source>
        <dbReference type="ARBA" id="ARBA00023136"/>
    </source>
</evidence>
<evidence type="ECO:0000256" key="11">
    <source>
        <dbReference type="ARBA" id="ARBA00023273"/>
    </source>
</evidence>
<proteinExistence type="inferred from homology"/>
<keyword evidence="10" id="KW-0325">Glycoprotein</keyword>
<dbReference type="InterPro" id="IPR053814">
    <property type="entry name" value="CATSPERD/E_C"/>
</dbReference>
<evidence type="ECO:0000313" key="20">
    <source>
        <dbReference type="RefSeq" id="XP_014661860.1"/>
    </source>
</evidence>
<organism evidence="19 20">
    <name type="scientific">Priapulus caudatus</name>
    <name type="common">Priapulid worm</name>
    <dbReference type="NCBI Taxonomy" id="37621"/>
    <lineage>
        <taxon>Eukaryota</taxon>
        <taxon>Metazoa</taxon>
        <taxon>Ecdysozoa</taxon>
        <taxon>Scalidophora</taxon>
        <taxon>Priapulida</taxon>
        <taxon>Priapulimorpha</taxon>
        <taxon>Priapulimorphida</taxon>
        <taxon>Priapulidae</taxon>
        <taxon>Priapulus</taxon>
    </lineage>
</organism>
<dbReference type="Pfam" id="PF22841">
    <property type="entry name" value="CATSPERE_NTD1"/>
    <property type="match status" value="1"/>
</dbReference>
<evidence type="ECO:0000256" key="12">
    <source>
        <dbReference type="ARBA" id="ARBA00037793"/>
    </source>
</evidence>
<keyword evidence="2" id="KW-1003">Cell membrane</keyword>
<dbReference type="InterPro" id="IPR053818">
    <property type="entry name" value="CATSPERE_NTD1"/>
</dbReference>
<keyword evidence="9" id="KW-1015">Disulfide bond</keyword>
<feature type="domain" description="CATSPERE first N-terminal" evidence="14">
    <location>
        <begin position="18"/>
        <end position="101"/>
    </location>
</feature>
<feature type="transmembrane region" description="Helical" evidence="13">
    <location>
        <begin position="912"/>
        <end position="934"/>
    </location>
</feature>
<keyword evidence="19" id="KW-1185">Reference proteome</keyword>
<dbReference type="GeneID" id="106804959"/>
<dbReference type="InterPro" id="IPR053816">
    <property type="entry name" value="CATSPERE_beta-prop"/>
</dbReference>
<feature type="domain" description="CATSPERE second N-terminal" evidence="15">
    <location>
        <begin position="107"/>
        <end position="176"/>
    </location>
</feature>
<evidence type="ECO:0000256" key="13">
    <source>
        <dbReference type="SAM" id="Phobius"/>
    </source>
</evidence>
<feature type="domain" description="CATSPERD/E C-terminal" evidence="18">
    <location>
        <begin position="741"/>
        <end position="932"/>
    </location>
</feature>